<proteinExistence type="predicted"/>
<evidence type="ECO:0000313" key="2">
    <source>
        <dbReference type="EMBL" id="BAR72319.1"/>
    </source>
</evidence>
<geneLocation type="chloroplast" evidence="2"/>
<dbReference type="EMBL" id="LC008447">
    <property type="protein sequence ID" value="BAR72319.1"/>
    <property type="molecule type" value="Genomic_DNA"/>
</dbReference>
<dbReference type="RefSeq" id="YP_009139345.1">
    <property type="nucleotide sequence ID" value="NC_027093.1"/>
</dbReference>
<feature type="transmembrane region" description="Helical" evidence="1">
    <location>
        <begin position="6"/>
        <end position="25"/>
    </location>
</feature>
<keyword evidence="1" id="KW-0472">Membrane</keyword>
<keyword evidence="2" id="KW-0934">Plastid</keyword>
<keyword evidence="1" id="KW-1133">Transmembrane helix</keyword>
<name>A0A0F7R555_LEPCH</name>
<evidence type="ECO:0000256" key="1">
    <source>
        <dbReference type="SAM" id="Phobius"/>
    </source>
</evidence>
<organism evidence="2">
    <name type="scientific">Lepidodinium chlorophorum</name>
    <name type="common">Dinoflagellate</name>
    <name type="synonym">Gymnodinium chlorophorum</name>
    <dbReference type="NCBI Taxonomy" id="107758"/>
    <lineage>
        <taxon>Eukaryota</taxon>
        <taxon>Sar</taxon>
        <taxon>Alveolata</taxon>
        <taxon>Dinophyceae</taxon>
        <taxon>Gymnodiniales</taxon>
        <taxon>Gymnodiniaceae</taxon>
        <taxon>Lepidodinium</taxon>
    </lineage>
</organism>
<dbReference type="GeneID" id="24286208"/>
<keyword evidence="2" id="KW-0150">Chloroplast</keyword>
<protein>
    <submittedName>
        <fullName evidence="2">Cytochrome b6/f complex subunit VI</fullName>
    </submittedName>
</protein>
<keyword evidence="1" id="KW-0812">Transmembrane</keyword>
<gene>
    <name evidence="2" type="primary">petL</name>
</gene>
<dbReference type="AlphaFoldDB" id="A0A0F7R555"/>
<reference evidence="2" key="1">
    <citation type="submission" date="2014-10" db="EMBL/GenBank/DDBJ databases">
        <title>The plastid genome of Lepidodinium chlorophorum.</title>
        <authorList>
            <person name="Kamikawa R."/>
            <person name="Tanifuji G."/>
            <person name="Kawachi M."/>
            <person name="Miyashita M."/>
            <person name="Hashimoto T."/>
            <person name="Inagaki Y."/>
        </authorList>
    </citation>
    <scope>NUCLEOTIDE SEQUENCE</scope>
</reference>
<accession>A0A0F7R555</accession>
<sequence length="80" mass="9496">MFTIINYISFVRFRIGITAIIYFRLLKIRLILYGRTTFVGNCTWFDSRCYFWTFYDSLSPISSKGPIINNKNKCIFFVIG</sequence>